<dbReference type="CDD" id="cd01855">
    <property type="entry name" value="YqeH"/>
    <property type="match status" value="1"/>
</dbReference>
<dbReference type="AlphaFoldDB" id="A0A9N9CR67"/>
<dbReference type="SUPFAM" id="SSF52540">
    <property type="entry name" value="P-loop containing nucleoside triphosphate hydrolases"/>
    <property type="match status" value="1"/>
</dbReference>
<evidence type="ECO:0000313" key="2">
    <source>
        <dbReference type="EMBL" id="CAG8611263.1"/>
    </source>
</evidence>
<dbReference type="Pfam" id="PF01926">
    <property type="entry name" value="MMR_HSR1"/>
    <property type="match status" value="1"/>
</dbReference>
<dbReference type="InterPro" id="IPR052807">
    <property type="entry name" value="Mito_transl_resp_regulator"/>
</dbReference>
<dbReference type="Gene3D" id="3.40.50.300">
    <property type="entry name" value="P-loop containing nucleotide triphosphate hydrolases"/>
    <property type="match status" value="1"/>
</dbReference>
<gene>
    <name evidence="2" type="ORF">FMOSSE_LOCUS9473</name>
</gene>
<evidence type="ECO:0000259" key="1">
    <source>
        <dbReference type="Pfam" id="PF01926"/>
    </source>
</evidence>
<feature type="domain" description="G" evidence="1">
    <location>
        <begin position="287"/>
        <end position="374"/>
    </location>
</feature>
<dbReference type="GO" id="GO:0005525">
    <property type="term" value="F:GTP binding"/>
    <property type="evidence" value="ECO:0007669"/>
    <property type="project" value="InterPro"/>
</dbReference>
<keyword evidence="3" id="KW-1185">Reference proteome</keyword>
<protein>
    <submittedName>
        <fullName evidence="2">9079_t:CDS:1</fullName>
    </submittedName>
</protein>
<organism evidence="2 3">
    <name type="scientific">Funneliformis mosseae</name>
    <name type="common">Endomycorrhizal fungus</name>
    <name type="synonym">Glomus mosseae</name>
    <dbReference type="NCBI Taxonomy" id="27381"/>
    <lineage>
        <taxon>Eukaryota</taxon>
        <taxon>Fungi</taxon>
        <taxon>Fungi incertae sedis</taxon>
        <taxon>Mucoromycota</taxon>
        <taxon>Glomeromycotina</taxon>
        <taxon>Glomeromycetes</taxon>
        <taxon>Glomerales</taxon>
        <taxon>Glomeraceae</taxon>
        <taxon>Funneliformis</taxon>
    </lineage>
</organism>
<proteinExistence type="predicted"/>
<comment type="caution">
    <text evidence="2">The sequence shown here is derived from an EMBL/GenBank/DDBJ whole genome shotgun (WGS) entry which is preliminary data.</text>
</comment>
<evidence type="ECO:0000313" key="3">
    <source>
        <dbReference type="Proteomes" id="UP000789375"/>
    </source>
</evidence>
<dbReference type="EMBL" id="CAJVPP010002774">
    <property type="protein sequence ID" value="CAG8611263.1"/>
    <property type="molecule type" value="Genomic_DNA"/>
</dbReference>
<dbReference type="InterPro" id="IPR027417">
    <property type="entry name" value="P-loop_NTPase"/>
</dbReference>
<dbReference type="Proteomes" id="UP000789375">
    <property type="component" value="Unassembled WGS sequence"/>
</dbReference>
<accession>A0A9N9CR67</accession>
<sequence length="545" mass="62343">MFSSNLIKNHFKIPNRSIRTSYLIKKKIFPILSSHKDYYYGHSPGNHFSSTRVSHDMSIKSEKLSVPSIIGNKDHCPGCGAYFQTLDSTKPGYLIKPTHSKGEKVDEKRHTKKLTKHEIEDAIDNLSQDLKGLMYPLGYSKSTRKTRDKEETIFCQRCYNLRYHNKIINSSWQDTLTLDKSFLQFLQKKQNSIILTVIDIFDFPGSLTKDLDQLIGRHHSNILIANKIDLLPKDIDPIRIKMWLKEHCSMYGLNNIQEIFLCSAKKNWNIKELCNEISRIRNYNDDIYLIGNTNVGKSELINSLLRTCAYHGGGNYKVTSSHIPGTTVNMFGLPLDLFNDALGKNVKGMIFNEKDDGRFLFDTPGIVGENQILSYLNQEELKMVIPQRNILPLTFEFKPGKSLLFGGLGRIDYKEGNKPIRITVFSKLISHITSIEKANDFYEQLSSCDENHFLEPPIGSIDRLKQFPRIIKCKRDLKVIGECHPKKSKCILDVVWGGIGWCSIGGVRDGESVIFDVWSPDGKGVYTRHVPLLPYEFRGKLEKIN</sequence>
<name>A0A9N9CR67_FUNMO</name>
<reference evidence="2" key="1">
    <citation type="submission" date="2021-06" db="EMBL/GenBank/DDBJ databases">
        <authorList>
            <person name="Kallberg Y."/>
            <person name="Tangrot J."/>
            <person name="Rosling A."/>
        </authorList>
    </citation>
    <scope>NUCLEOTIDE SEQUENCE</scope>
    <source>
        <strain evidence="2">87-6 pot B 2015</strain>
    </source>
</reference>
<dbReference type="InterPro" id="IPR006073">
    <property type="entry name" value="GTP-bd"/>
</dbReference>
<dbReference type="PANTHER" id="PTHR46406">
    <property type="entry name" value="NITRIC OXIDE-ASSOCIATED PROTEIN 1"/>
    <property type="match status" value="1"/>
</dbReference>
<dbReference type="PANTHER" id="PTHR46406:SF1">
    <property type="entry name" value="NITRIC OXIDE-ASSOCIATED PROTEIN 1"/>
    <property type="match status" value="1"/>
</dbReference>